<feature type="compositionally biased region" description="Polar residues" evidence="1">
    <location>
        <begin position="315"/>
        <end position="336"/>
    </location>
</feature>
<dbReference type="Proteomes" id="UP001626550">
    <property type="component" value="Unassembled WGS sequence"/>
</dbReference>
<feature type="region of interest" description="Disordered" evidence="1">
    <location>
        <begin position="280"/>
        <end position="299"/>
    </location>
</feature>
<reference evidence="2 3" key="1">
    <citation type="submission" date="2024-11" db="EMBL/GenBank/DDBJ databases">
        <title>Adaptive evolution of stress response genes in parasites aligns with host niche diversity.</title>
        <authorList>
            <person name="Hahn C."/>
            <person name="Resl P."/>
        </authorList>
    </citation>
    <scope>NUCLEOTIDE SEQUENCE [LARGE SCALE GENOMIC DNA]</scope>
    <source>
        <strain evidence="2">EGGRZ-B1_66</strain>
        <tissue evidence="2">Body</tissue>
    </source>
</reference>
<evidence type="ECO:0000313" key="3">
    <source>
        <dbReference type="Proteomes" id="UP001626550"/>
    </source>
</evidence>
<evidence type="ECO:0000313" key="2">
    <source>
        <dbReference type="EMBL" id="KAL3318435.1"/>
    </source>
</evidence>
<accession>A0ABD2QFX8</accession>
<feature type="region of interest" description="Disordered" evidence="1">
    <location>
        <begin position="398"/>
        <end position="420"/>
    </location>
</feature>
<feature type="compositionally biased region" description="Polar residues" evidence="1">
    <location>
        <begin position="285"/>
        <end position="299"/>
    </location>
</feature>
<gene>
    <name evidence="2" type="ORF">Ciccas_002906</name>
</gene>
<dbReference type="EMBL" id="JBJKFK010000244">
    <property type="protein sequence ID" value="KAL3318435.1"/>
    <property type="molecule type" value="Genomic_DNA"/>
</dbReference>
<comment type="caution">
    <text evidence="2">The sequence shown here is derived from an EMBL/GenBank/DDBJ whole genome shotgun (WGS) entry which is preliminary data.</text>
</comment>
<dbReference type="AlphaFoldDB" id="A0ABD2QFX8"/>
<feature type="compositionally biased region" description="Basic and acidic residues" evidence="1">
    <location>
        <begin position="410"/>
        <end position="420"/>
    </location>
</feature>
<organism evidence="2 3">
    <name type="scientific">Cichlidogyrus casuarinus</name>
    <dbReference type="NCBI Taxonomy" id="1844966"/>
    <lineage>
        <taxon>Eukaryota</taxon>
        <taxon>Metazoa</taxon>
        <taxon>Spiralia</taxon>
        <taxon>Lophotrochozoa</taxon>
        <taxon>Platyhelminthes</taxon>
        <taxon>Monogenea</taxon>
        <taxon>Monopisthocotylea</taxon>
        <taxon>Dactylogyridea</taxon>
        <taxon>Ancyrocephalidae</taxon>
        <taxon>Cichlidogyrus</taxon>
    </lineage>
</organism>
<proteinExistence type="predicted"/>
<evidence type="ECO:0000256" key="1">
    <source>
        <dbReference type="SAM" id="MobiDB-lite"/>
    </source>
</evidence>
<sequence>MEDVETLKDPTSVEQQSVHSPLGDLMQDESRLSSKSQILMWIFAFRKKEGQLTQVQRDEALIWFAETALKKGQLLNAFNTGLLKSESQVIEAHLAAKDDPGVLFNVYVAQARYQEALELYEAAQLRKSDQRAFVFSGQFLKDPQEPTKMISIFSKATELIAKNLPQRLQTRPRPSLSALQFKTPMVARKCPLTPKRISVDQFTTPQFKTPKLASALTPTPISPMLKMLFTPPASSLPKSSPGDLLNVELKTPISILKSSCSTRKNGSIGFMLDDDSHMSVDEVCQQPSKTPESQPNTFKFSFSRPSISVPVPPINQSTGNTSDTSACDQERPTTSFMEDDHEKDQQESTSEAIEVKLEAESGSRLSESPTTRIYTFVCEESPEAPVEPSTDLEEKLEAESGSSMAKSPVKRMDRISGDKSPELKNIQAPVEEMQVEESAASETSFMESAIDEDDHACEGIPIEEVQVEQPATLAKELEAESGSIVSERDQLEEMASSEDTIEMRADERVSRSGSLVSTLDEDDHAELMDQSVLAEKTLEMRVTAEEIPEASGVLCVASVCVLGTSEKSSRGYHFPACARGEKEAGYQS</sequence>
<feature type="compositionally biased region" description="Basic and acidic residues" evidence="1">
    <location>
        <begin position="501"/>
        <end position="510"/>
    </location>
</feature>
<feature type="region of interest" description="Disordered" evidence="1">
    <location>
        <begin position="1"/>
        <end position="28"/>
    </location>
</feature>
<name>A0ABD2QFX8_9PLAT</name>
<feature type="region of interest" description="Disordered" evidence="1">
    <location>
        <begin position="480"/>
        <end position="514"/>
    </location>
</feature>
<feature type="region of interest" description="Disordered" evidence="1">
    <location>
        <begin position="309"/>
        <end position="351"/>
    </location>
</feature>
<protein>
    <submittedName>
        <fullName evidence="2">Uncharacterized protein</fullName>
    </submittedName>
</protein>
<keyword evidence="3" id="KW-1185">Reference proteome</keyword>